<dbReference type="InterPro" id="IPR008979">
    <property type="entry name" value="Galactose-bd-like_sf"/>
</dbReference>
<keyword evidence="1" id="KW-0378">Hydrolase</keyword>
<dbReference type="Pfam" id="PF02018">
    <property type="entry name" value="CBM_4_9"/>
    <property type="match status" value="1"/>
</dbReference>
<feature type="domain" description="CBM-cenC" evidence="2">
    <location>
        <begin position="478"/>
        <end position="603"/>
    </location>
</feature>
<protein>
    <submittedName>
        <fullName evidence="3">Carbohydrate-binding, CenC-like</fullName>
    </submittedName>
</protein>
<dbReference type="InterPro" id="IPR003305">
    <property type="entry name" value="CenC_carb-bd"/>
</dbReference>
<organism evidence="3">
    <name type="scientific">uncultured Caudovirales phage</name>
    <dbReference type="NCBI Taxonomy" id="2100421"/>
    <lineage>
        <taxon>Viruses</taxon>
        <taxon>Duplodnaviria</taxon>
        <taxon>Heunggongvirae</taxon>
        <taxon>Uroviricota</taxon>
        <taxon>Caudoviricetes</taxon>
        <taxon>Peduoviridae</taxon>
        <taxon>Maltschvirus</taxon>
        <taxon>Maltschvirus maltsch</taxon>
    </lineage>
</organism>
<dbReference type="Gene3D" id="2.60.120.260">
    <property type="entry name" value="Galactose-binding domain-like"/>
    <property type="match status" value="3"/>
</dbReference>
<name>A0A6J5N5G8_9CAUD</name>
<dbReference type="SUPFAM" id="SSF49785">
    <property type="entry name" value="Galactose-binding domain-like"/>
    <property type="match status" value="1"/>
</dbReference>
<proteinExistence type="predicted"/>
<reference evidence="3" key="1">
    <citation type="submission" date="2020-04" db="EMBL/GenBank/DDBJ databases">
        <authorList>
            <person name="Chiriac C."/>
            <person name="Salcher M."/>
            <person name="Ghai R."/>
            <person name="Kavagutti S V."/>
        </authorList>
    </citation>
    <scope>NUCLEOTIDE SEQUENCE</scope>
</reference>
<sequence length="1093" mass="118866">MAKYGYAKYGTKKYGEVEANRVIYNSNISVFQPDYRTHNLYWEVVTPITGDSALTYWKIVKTIGGAPDSPNDGVVVTGSTFPMGATLSHVDTETIFPAGTELTYSFWVFNDSDWLFCGSADAVVVDKNDDATTLKLARSLPGVWTNSSGSFGDALGEPDTNTDLWYFLNGFGYYYDFLRQKVSVINNMSDYRFFPHAFLPETIVGLGFEYEPSLGDNYHRSLYRSGNIINSLKGSSLGLKIYSTALTHYGSKILQGDNLMLDYNDSSFEESVGRWTTTRTISVHKYENSIDDFSLTLAPPEGILVDTTFPVRNLGFAALSGNNSIPVIMSEDPTTVGIPVKAGTTYLFTGYAQALTSGTSTVSVSAVISWYDRQGTLISSSTSNSTTISSTTVSPQTWYRFLSSSALDENITAPSNAAYALPSFTVTGQTTSGSPVIVDYLSFTVFPGLIGNLTYGSGLEIYEDSRTIKVELEGVRTNYLPNPGFDDGLGGWFPKNSSILPDTSTSYFGSVCCKLIANSTSAGLVSDWIPLNPNSDYIFSAYVKADTAGKKAKMYIEFSSPLDAADQISVTDDVLEAYYNSTPHFVLSDEFTLSTSSFTRISVTSQSPDFVFDGGLPVAKVAIIFTNPEISENYWIDGCLLEYGDALRPYFQGNGAPYPLDPILDEHTASSDLGWETRVRSNFIPNPSFEAASTSGWAGTSAALSSVTASSASIPSKFGTYVLKVIPSGINNNAHATFYYPSTLTPASGDTVAPFPYGGEDIVASAYVYGGAGTYTISIGSYSNSFALPAMTSWYRIHVVGAVNKPTSLTPSDVVTIAYSESSGDWYADGVQVEFGRTPSPFVDPSDTYTVELVNPTNDTDVYYASRRELTGGGRSYYFSRRATKVNRLANTIGKYIPLGSSWSIQVGEPTPELPEITSSLLKSSSFENSLYGWNPYEDSTNTVLTRVVVESELTVAADTPSLGISWVRVENAIVSEDGFGIYQENVPVFGSANYLLSLSSRITSDLDAGTLDVYINWTKLDGSPTETVVGVSTPELQESFPITTPDRWNYFGLTEIVAPSDAAYATIKLKYTPDDRTTTNVVLFDRVIFRQV</sequence>
<accession>A0A6J5N5G8</accession>
<dbReference type="GO" id="GO:0016798">
    <property type="term" value="F:hydrolase activity, acting on glycosyl bonds"/>
    <property type="evidence" value="ECO:0007669"/>
    <property type="project" value="InterPro"/>
</dbReference>
<gene>
    <name evidence="3" type="ORF">UFOVP621_17</name>
</gene>
<dbReference type="EMBL" id="LR796586">
    <property type="protein sequence ID" value="CAB4152586.1"/>
    <property type="molecule type" value="Genomic_DNA"/>
</dbReference>
<evidence type="ECO:0000259" key="2">
    <source>
        <dbReference type="Pfam" id="PF02018"/>
    </source>
</evidence>
<evidence type="ECO:0000256" key="1">
    <source>
        <dbReference type="ARBA" id="ARBA00022801"/>
    </source>
</evidence>
<evidence type="ECO:0000313" key="3">
    <source>
        <dbReference type="EMBL" id="CAB4152586.1"/>
    </source>
</evidence>